<name>A0ABR3XBG8_9EURO</name>
<keyword evidence="6" id="KW-0472">Membrane</keyword>
<evidence type="ECO:0000256" key="4">
    <source>
        <dbReference type="ARBA" id="ARBA00022692"/>
    </source>
</evidence>
<keyword evidence="5" id="KW-1133">Transmembrane helix</keyword>
<dbReference type="EMBL" id="JAVDPF010000022">
    <property type="protein sequence ID" value="KAL1873306.1"/>
    <property type="molecule type" value="Genomic_DNA"/>
</dbReference>
<dbReference type="Pfam" id="PF13813">
    <property type="entry name" value="MBOAT_2"/>
    <property type="match status" value="1"/>
</dbReference>
<keyword evidence="9" id="KW-1185">Reference proteome</keyword>
<evidence type="ECO:0000256" key="1">
    <source>
        <dbReference type="ARBA" id="ARBA00004141"/>
    </source>
</evidence>
<organism evidence="8 9">
    <name type="scientific">Paecilomyces lecythidis</name>
    <dbReference type="NCBI Taxonomy" id="3004212"/>
    <lineage>
        <taxon>Eukaryota</taxon>
        <taxon>Fungi</taxon>
        <taxon>Dikarya</taxon>
        <taxon>Ascomycota</taxon>
        <taxon>Pezizomycotina</taxon>
        <taxon>Eurotiomycetes</taxon>
        <taxon>Eurotiomycetidae</taxon>
        <taxon>Eurotiales</taxon>
        <taxon>Thermoascaceae</taxon>
        <taxon>Paecilomyces</taxon>
    </lineage>
</organism>
<keyword evidence="3" id="KW-0808">Transferase</keyword>
<evidence type="ECO:0000256" key="5">
    <source>
        <dbReference type="ARBA" id="ARBA00022989"/>
    </source>
</evidence>
<reference evidence="8 9" key="1">
    <citation type="journal article" date="2024" name="IMA Fungus">
        <title>IMA Genome - F19 : A genome assembly and annotation guide to empower mycologists, including annotated draft genome sequences of Ceratocystis pirilliformis, Diaporthe australafricana, Fusarium ophioides, Paecilomyces lecythidis, and Sporothrix stenoceras.</title>
        <authorList>
            <person name="Aylward J."/>
            <person name="Wilson A.M."/>
            <person name="Visagie C.M."/>
            <person name="Spraker J."/>
            <person name="Barnes I."/>
            <person name="Buitendag C."/>
            <person name="Ceriani C."/>
            <person name="Del Mar Angel L."/>
            <person name="du Plessis D."/>
            <person name="Fuchs T."/>
            <person name="Gasser K."/>
            <person name="Kramer D."/>
            <person name="Li W."/>
            <person name="Munsamy K."/>
            <person name="Piso A."/>
            <person name="Price J.L."/>
            <person name="Sonnekus B."/>
            <person name="Thomas C."/>
            <person name="van der Nest A."/>
            <person name="van Dijk A."/>
            <person name="van Heerden A."/>
            <person name="van Vuuren N."/>
            <person name="Yilmaz N."/>
            <person name="Duong T.A."/>
            <person name="van der Merwe N.A."/>
            <person name="Wingfield M.J."/>
            <person name="Wingfield B.D."/>
        </authorList>
    </citation>
    <scope>NUCLEOTIDE SEQUENCE [LARGE SCALE GENOMIC DNA]</scope>
    <source>
        <strain evidence="8 9">CMW 18167</strain>
    </source>
</reference>
<evidence type="ECO:0000313" key="8">
    <source>
        <dbReference type="EMBL" id="KAL1873306.1"/>
    </source>
</evidence>
<evidence type="ECO:0000256" key="6">
    <source>
        <dbReference type="ARBA" id="ARBA00023136"/>
    </source>
</evidence>
<dbReference type="Proteomes" id="UP001583193">
    <property type="component" value="Unassembled WGS sequence"/>
</dbReference>
<protein>
    <recommendedName>
        <fullName evidence="7">Wax synthase domain-containing protein</fullName>
    </recommendedName>
</protein>
<dbReference type="PANTHER" id="PTHR31595:SF27">
    <property type="entry name" value="WAX SYNTHASE DOMAIN-CONTAINING PROTEIN-RELATED"/>
    <property type="match status" value="1"/>
</dbReference>
<dbReference type="PANTHER" id="PTHR31595">
    <property type="entry name" value="LONG-CHAIN-ALCOHOL O-FATTY-ACYLTRANSFERASE 3-RELATED"/>
    <property type="match status" value="1"/>
</dbReference>
<evidence type="ECO:0000259" key="7">
    <source>
        <dbReference type="Pfam" id="PF13813"/>
    </source>
</evidence>
<evidence type="ECO:0000256" key="2">
    <source>
        <dbReference type="ARBA" id="ARBA00007282"/>
    </source>
</evidence>
<comment type="similarity">
    <text evidence="2">Belongs to the wax synthase family.</text>
</comment>
<comment type="subcellular location">
    <subcellularLocation>
        <location evidence="1">Membrane</location>
        <topology evidence="1">Multi-pass membrane protein</topology>
    </subcellularLocation>
</comment>
<feature type="domain" description="Wax synthase" evidence="7">
    <location>
        <begin position="239"/>
        <end position="326"/>
    </location>
</feature>
<accession>A0ABR3XBG8</accession>
<evidence type="ECO:0000313" key="9">
    <source>
        <dbReference type="Proteomes" id="UP001583193"/>
    </source>
</evidence>
<comment type="caution">
    <text evidence="8">The sequence shown here is derived from an EMBL/GenBank/DDBJ whole genome shotgun (WGS) entry which is preliminary data.</text>
</comment>
<evidence type="ECO:0000256" key="3">
    <source>
        <dbReference type="ARBA" id="ARBA00022679"/>
    </source>
</evidence>
<dbReference type="InterPro" id="IPR032805">
    <property type="entry name" value="Wax_synthase_dom"/>
</dbReference>
<proteinExistence type="inferred from homology"/>
<sequence>MAIDLSPYATYLYCVPAGNLTAALLATTSRNSLPRIIGFLVLCLIAYKQWTNIPNVPGPDVVRGTAASGTVANLLYQTNLLFLTGIDPNDLIREKLADLSMGLRGRINGAMKIVQGTRGIGTSWQVKGTPPHPAFYEPNRRSPDRWVFVSRQLFILIWQYLFLDAVSTTFKGLSIEDRAREMGPGTESLFWNATPEQWARKFKIGVIGWFVVCRLLIDSTYRLISVIAVGLGGSSPELWPPFFASMWDAYTIRGFWGTFWHQSLRWTLTSWASLITRTILRLPRPSLIERYLHLLLAFSVSGIIHVGCDLGSGIPLERSGAMHFFCSFAFGIMIEDAVQEAWRRLTGNRTEKSEDVPVWRKFVGLVWVAAFLTVVTPFYAYPNLQVPKAAVPYSIAEKTGIAPEISVAVVGMIITKFWLGGEE</sequence>
<gene>
    <name evidence="8" type="ORF">Plec18167_006355</name>
</gene>
<dbReference type="InterPro" id="IPR044851">
    <property type="entry name" value="Wax_synthase"/>
</dbReference>
<keyword evidence="4" id="KW-0812">Transmembrane</keyword>